<gene>
    <name evidence="2" type="ORF">B0J12DRAFT_638179</name>
</gene>
<keyword evidence="1" id="KW-0732">Signal</keyword>
<evidence type="ECO:0000313" key="3">
    <source>
        <dbReference type="Proteomes" id="UP000774617"/>
    </source>
</evidence>
<evidence type="ECO:0000313" key="2">
    <source>
        <dbReference type="EMBL" id="KAH7064849.1"/>
    </source>
</evidence>
<organism evidence="2 3">
    <name type="scientific">Macrophomina phaseolina</name>
    <dbReference type="NCBI Taxonomy" id="35725"/>
    <lineage>
        <taxon>Eukaryota</taxon>
        <taxon>Fungi</taxon>
        <taxon>Dikarya</taxon>
        <taxon>Ascomycota</taxon>
        <taxon>Pezizomycotina</taxon>
        <taxon>Dothideomycetes</taxon>
        <taxon>Dothideomycetes incertae sedis</taxon>
        <taxon>Botryosphaeriales</taxon>
        <taxon>Botryosphaeriaceae</taxon>
        <taxon>Macrophomina</taxon>
    </lineage>
</organism>
<reference evidence="2 3" key="1">
    <citation type="journal article" date="2021" name="Nat. Commun.">
        <title>Genetic determinants of endophytism in the Arabidopsis root mycobiome.</title>
        <authorList>
            <person name="Mesny F."/>
            <person name="Miyauchi S."/>
            <person name="Thiergart T."/>
            <person name="Pickel B."/>
            <person name="Atanasova L."/>
            <person name="Karlsson M."/>
            <person name="Huettel B."/>
            <person name="Barry K.W."/>
            <person name="Haridas S."/>
            <person name="Chen C."/>
            <person name="Bauer D."/>
            <person name="Andreopoulos W."/>
            <person name="Pangilinan J."/>
            <person name="LaButti K."/>
            <person name="Riley R."/>
            <person name="Lipzen A."/>
            <person name="Clum A."/>
            <person name="Drula E."/>
            <person name="Henrissat B."/>
            <person name="Kohler A."/>
            <person name="Grigoriev I.V."/>
            <person name="Martin F.M."/>
            <person name="Hacquard S."/>
        </authorList>
    </citation>
    <scope>NUCLEOTIDE SEQUENCE [LARGE SCALE GENOMIC DNA]</scope>
    <source>
        <strain evidence="2 3">MPI-SDFR-AT-0080</strain>
    </source>
</reference>
<name>A0ABQ8GUB3_9PEZI</name>
<dbReference type="EMBL" id="JAGTJR010000001">
    <property type="protein sequence ID" value="KAH7064849.1"/>
    <property type="molecule type" value="Genomic_DNA"/>
</dbReference>
<comment type="caution">
    <text evidence="2">The sequence shown here is derived from an EMBL/GenBank/DDBJ whole genome shotgun (WGS) entry which is preliminary data.</text>
</comment>
<protein>
    <recommendedName>
        <fullName evidence="4">Secreted protein</fullName>
    </recommendedName>
</protein>
<accession>A0ABQ8GUB3</accession>
<feature type="signal peptide" evidence="1">
    <location>
        <begin position="1"/>
        <end position="28"/>
    </location>
</feature>
<evidence type="ECO:0000256" key="1">
    <source>
        <dbReference type="SAM" id="SignalP"/>
    </source>
</evidence>
<evidence type="ECO:0008006" key="4">
    <source>
        <dbReference type="Google" id="ProtNLM"/>
    </source>
</evidence>
<keyword evidence="3" id="KW-1185">Reference proteome</keyword>
<feature type="chain" id="PRO_5045088955" description="Secreted protein" evidence="1">
    <location>
        <begin position="29"/>
        <end position="78"/>
    </location>
</feature>
<dbReference type="Proteomes" id="UP000774617">
    <property type="component" value="Unassembled WGS sequence"/>
</dbReference>
<sequence>MGAPLGVVSLALHFYFVWTCIASWRGNAAVLGPPVVFREHGWRWTAWPCSDLGEGSNRACSARVRSRGGGICVAGRGA</sequence>
<proteinExistence type="predicted"/>